<dbReference type="Pfam" id="PF12874">
    <property type="entry name" value="zf-met"/>
    <property type="match status" value="2"/>
</dbReference>
<feature type="domain" description="U1-type" evidence="2">
    <location>
        <begin position="127"/>
        <end position="161"/>
    </location>
</feature>
<evidence type="ECO:0000313" key="4">
    <source>
        <dbReference type="Proteomes" id="UP001140949"/>
    </source>
</evidence>
<dbReference type="InterPro" id="IPR013087">
    <property type="entry name" value="Znf_C2H2_type"/>
</dbReference>
<feature type="domain" description="U1-type" evidence="2">
    <location>
        <begin position="229"/>
        <end position="263"/>
    </location>
</feature>
<name>A0AAX6IFQ4_IRIPA</name>
<feature type="region of interest" description="Disordered" evidence="1">
    <location>
        <begin position="16"/>
        <end position="42"/>
    </location>
</feature>
<dbReference type="InterPro" id="IPR036236">
    <property type="entry name" value="Znf_C2H2_sf"/>
</dbReference>
<comment type="caution">
    <text evidence="3">The sequence shown here is derived from an EMBL/GenBank/DDBJ whole genome shotgun (WGS) entry which is preliminary data.</text>
</comment>
<gene>
    <name evidence="3" type="ORF">M6B38_256930</name>
</gene>
<dbReference type="SMART" id="SM00451">
    <property type="entry name" value="ZnF_U1"/>
    <property type="match status" value="2"/>
</dbReference>
<feature type="region of interest" description="Disordered" evidence="1">
    <location>
        <begin position="190"/>
        <end position="214"/>
    </location>
</feature>
<dbReference type="Gene3D" id="3.30.160.60">
    <property type="entry name" value="Classic Zinc Finger"/>
    <property type="match status" value="2"/>
</dbReference>
<protein>
    <submittedName>
        <fullName evidence="3">Zinc finger protein 346-like</fullName>
    </submittedName>
</protein>
<dbReference type="GO" id="GO:0003676">
    <property type="term" value="F:nucleic acid binding"/>
    <property type="evidence" value="ECO:0007669"/>
    <property type="project" value="InterPro"/>
</dbReference>
<dbReference type="PANTHER" id="PTHR47487:SF8">
    <property type="entry name" value="OS08G0270900 PROTEIN"/>
    <property type="match status" value="1"/>
</dbReference>
<dbReference type="InterPro" id="IPR003604">
    <property type="entry name" value="Matrin/U1-like-C_Znf_C2H2"/>
</dbReference>
<evidence type="ECO:0000259" key="2">
    <source>
        <dbReference type="SMART" id="SM00451"/>
    </source>
</evidence>
<evidence type="ECO:0000256" key="1">
    <source>
        <dbReference type="SAM" id="MobiDB-lite"/>
    </source>
</evidence>
<dbReference type="GO" id="GO:0008270">
    <property type="term" value="F:zinc ion binding"/>
    <property type="evidence" value="ECO:0007669"/>
    <property type="project" value="InterPro"/>
</dbReference>
<proteinExistence type="predicted"/>
<dbReference type="AlphaFoldDB" id="A0AAX6IFQ4"/>
<reference evidence="3" key="1">
    <citation type="journal article" date="2023" name="GigaByte">
        <title>Genome assembly of the bearded iris, Iris pallida Lam.</title>
        <authorList>
            <person name="Bruccoleri R.E."/>
            <person name="Oakeley E.J."/>
            <person name="Faust A.M.E."/>
            <person name="Altorfer M."/>
            <person name="Dessus-Babus S."/>
            <person name="Burckhardt D."/>
            <person name="Oertli M."/>
            <person name="Naumann U."/>
            <person name="Petersen F."/>
            <person name="Wong J."/>
        </authorList>
    </citation>
    <scope>NUCLEOTIDE SEQUENCE</scope>
    <source>
        <strain evidence="3">GSM-AAB239-AS_SAM_17_03QT</strain>
    </source>
</reference>
<dbReference type="EMBL" id="JANAVB010001996">
    <property type="protein sequence ID" value="KAJ6852052.1"/>
    <property type="molecule type" value="Genomic_DNA"/>
</dbReference>
<accession>A0AAX6IFQ4</accession>
<organism evidence="3 4">
    <name type="scientific">Iris pallida</name>
    <name type="common">Sweet iris</name>
    <dbReference type="NCBI Taxonomy" id="29817"/>
    <lineage>
        <taxon>Eukaryota</taxon>
        <taxon>Viridiplantae</taxon>
        <taxon>Streptophyta</taxon>
        <taxon>Embryophyta</taxon>
        <taxon>Tracheophyta</taxon>
        <taxon>Spermatophyta</taxon>
        <taxon>Magnoliopsida</taxon>
        <taxon>Liliopsida</taxon>
        <taxon>Asparagales</taxon>
        <taxon>Iridaceae</taxon>
        <taxon>Iridoideae</taxon>
        <taxon>Irideae</taxon>
        <taxon>Iris</taxon>
    </lineage>
</organism>
<dbReference type="PANTHER" id="PTHR47487">
    <property type="entry name" value="OS06G0651300 PROTEIN-RELATED"/>
    <property type="match status" value="1"/>
</dbReference>
<dbReference type="Proteomes" id="UP001140949">
    <property type="component" value="Unassembled WGS sequence"/>
</dbReference>
<keyword evidence="4" id="KW-1185">Reference proteome</keyword>
<sequence>MEYSSPWPSPYYSHTNPNPNPAYHHPPPGANPYAPHGGYSFPHHPPVGPAPPPYYHGGAAAGPGRFPATEPVAQYWFNPPPAAGYGPPMAPPIPSNGLGAVFPPSALATHWITLSNSGGTKKTTKVVQSAYCEVCKVNCTCEGDLNSHKQGKKHRKQLQKLLQESITPKAQNQKAPVAVKSETKELAAASKGKAVVTGEQKKRKKAPQSTEEDLETKKRKMLEYGAVPDDLRVCIICQVVVNSQAVYDSHVAGQKHLANVKQQQEEAAAS</sequence>
<dbReference type="SUPFAM" id="SSF57667">
    <property type="entry name" value="beta-beta-alpha zinc fingers"/>
    <property type="match status" value="2"/>
</dbReference>
<reference evidence="3" key="2">
    <citation type="submission" date="2023-04" db="EMBL/GenBank/DDBJ databases">
        <authorList>
            <person name="Bruccoleri R.E."/>
            <person name="Oakeley E.J."/>
            <person name="Faust A.-M."/>
            <person name="Dessus-Babus S."/>
            <person name="Altorfer M."/>
            <person name="Burckhardt D."/>
            <person name="Oertli M."/>
            <person name="Naumann U."/>
            <person name="Petersen F."/>
            <person name="Wong J."/>
        </authorList>
    </citation>
    <scope>NUCLEOTIDE SEQUENCE</scope>
    <source>
        <strain evidence="3">GSM-AAB239-AS_SAM_17_03QT</strain>
        <tissue evidence="3">Leaf</tissue>
    </source>
</reference>
<evidence type="ECO:0000313" key="3">
    <source>
        <dbReference type="EMBL" id="KAJ6852052.1"/>
    </source>
</evidence>
<feature type="compositionally biased region" description="Pro residues" evidence="1">
    <location>
        <begin position="18"/>
        <end position="30"/>
    </location>
</feature>